<evidence type="ECO:0000256" key="4">
    <source>
        <dbReference type="ARBA" id="ARBA00022833"/>
    </source>
</evidence>
<dbReference type="InterPro" id="IPR051013">
    <property type="entry name" value="MBL_superfamily_lactonases"/>
</dbReference>
<comment type="caution">
    <text evidence="6">The sequence shown here is derived from an EMBL/GenBank/DDBJ whole genome shotgun (WGS) entry which is preliminary data.</text>
</comment>
<gene>
    <name evidence="6" type="ORF">EZ242_20120</name>
</gene>
<dbReference type="CDD" id="cd16277">
    <property type="entry name" value="metallo-hydrolase-like_MBL-fold"/>
    <property type="match status" value="1"/>
</dbReference>
<dbReference type="PANTHER" id="PTHR42978">
    <property type="entry name" value="QUORUM-QUENCHING LACTONASE YTNP-RELATED-RELATED"/>
    <property type="match status" value="1"/>
</dbReference>
<protein>
    <submittedName>
        <fullName evidence="6">MBL fold metallo-hydrolase</fullName>
    </submittedName>
</protein>
<organism evidence="6 7">
    <name type="scientific">Ramlibacter rhizophilus</name>
    <dbReference type="NCBI Taxonomy" id="1781167"/>
    <lineage>
        <taxon>Bacteria</taxon>
        <taxon>Pseudomonadati</taxon>
        <taxon>Pseudomonadota</taxon>
        <taxon>Betaproteobacteria</taxon>
        <taxon>Burkholderiales</taxon>
        <taxon>Comamonadaceae</taxon>
        <taxon>Ramlibacter</taxon>
    </lineage>
</organism>
<keyword evidence="3 6" id="KW-0378">Hydrolase</keyword>
<comment type="similarity">
    <text evidence="1">Belongs to the metallo-beta-lactamase superfamily.</text>
</comment>
<sequence>MHSTSQTWRVGAATITRVEEQVGPNDLPAGQFLPELDRSRFARHLPWLVPTHYDLESDRLITSNHSWLIRSGSLTLLLDTCAGNHKERPWLPRFHQLDLPFLERLEAAGARPEDIDIVLCTHLHADHVGWNTRLENGRWVPTFPNARYLFSRIENEAWDPDVGDRRRANPGRAGMYDDSVLPVIRSGQAQLLEGEHAIDGILRVEPTPGHTPGHVILKLLDESGGAVFCGDTIHHPVQVCEPDWSTRFCADPVQARASRRQVLEHCASHGSLLFPTHFAAPHVAAIEREGEGYRPRFVHAA</sequence>
<evidence type="ECO:0000259" key="5">
    <source>
        <dbReference type="SMART" id="SM00849"/>
    </source>
</evidence>
<evidence type="ECO:0000256" key="3">
    <source>
        <dbReference type="ARBA" id="ARBA00022801"/>
    </source>
</evidence>
<dbReference type="PANTHER" id="PTHR42978:SF6">
    <property type="entry name" value="QUORUM-QUENCHING LACTONASE YTNP-RELATED"/>
    <property type="match status" value="1"/>
</dbReference>
<accession>A0A4Z0BF08</accession>
<keyword evidence="2" id="KW-0479">Metal-binding</keyword>
<dbReference type="Gene3D" id="3.60.15.10">
    <property type="entry name" value="Ribonuclease Z/Hydroxyacylglutathione hydrolase-like"/>
    <property type="match status" value="1"/>
</dbReference>
<dbReference type="OrthoDB" id="5443440at2"/>
<evidence type="ECO:0000313" key="6">
    <source>
        <dbReference type="EMBL" id="TFY96969.1"/>
    </source>
</evidence>
<name>A0A4Z0BF08_9BURK</name>
<dbReference type="AlphaFoldDB" id="A0A4Z0BF08"/>
<dbReference type="GO" id="GO:0016787">
    <property type="term" value="F:hydrolase activity"/>
    <property type="evidence" value="ECO:0007669"/>
    <property type="project" value="UniProtKB-KW"/>
</dbReference>
<evidence type="ECO:0000256" key="2">
    <source>
        <dbReference type="ARBA" id="ARBA00022723"/>
    </source>
</evidence>
<reference evidence="6 7" key="1">
    <citation type="submission" date="2019-03" db="EMBL/GenBank/DDBJ databases">
        <title>Ramlibacter rhizophilus CCTCC AB2015357, whole genome shotgun sequence.</title>
        <authorList>
            <person name="Zhang X."/>
            <person name="Feng G."/>
            <person name="Zhu H."/>
        </authorList>
    </citation>
    <scope>NUCLEOTIDE SEQUENCE [LARGE SCALE GENOMIC DNA]</scope>
    <source>
        <strain evidence="6 7">CCTCC AB2015357</strain>
    </source>
</reference>
<dbReference type="SUPFAM" id="SSF56281">
    <property type="entry name" value="Metallo-hydrolase/oxidoreductase"/>
    <property type="match status" value="1"/>
</dbReference>
<dbReference type="SMART" id="SM00849">
    <property type="entry name" value="Lactamase_B"/>
    <property type="match status" value="1"/>
</dbReference>
<dbReference type="InterPro" id="IPR036866">
    <property type="entry name" value="RibonucZ/Hydroxyglut_hydro"/>
</dbReference>
<keyword evidence="4" id="KW-0862">Zinc</keyword>
<dbReference type="Proteomes" id="UP000297564">
    <property type="component" value="Unassembled WGS sequence"/>
</dbReference>
<keyword evidence="7" id="KW-1185">Reference proteome</keyword>
<dbReference type="InterPro" id="IPR001279">
    <property type="entry name" value="Metallo-B-lactamas"/>
</dbReference>
<dbReference type="GO" id="GO:0046872">
    <property type="term" value="F:metal ion binding"/>
    <property type="evidence" value="ECO:0007669"/>
    <property type="project" value="UniProtKB-KW"/>
</dbReference>
<dbReference type="EMBL" id="SMLL01000008">
    <property type="protein sequence ID" value="TFY96969.1"/>
    <property type="molecule type" value="Genomic_DNA"/>
</dbReference>
<dbReference type="Pfam" id="PF00753">
    <property type="entry name" value="Lactamase_B"/>
    <property type="match status" value="1"/>
</dbReference>
<dbReference type="RefSeq" id="WP_135286979.1">
    <property type="nucleotide sequence ID" value="NZ_SMLL01000008.1"/>
</dbReference>
<evidence type="ECO:0000313" key="7">
    <source>
        <dbReference type="Proteomes" id="UP000297564"/>
    </source>
</evidence>
<proteinExistence type="inferred from homology"/>
<evidence type="ECO:0000256" key="1">
    <source>
        <dbReference type="ARBA" id="ARBA00007749"/>
    </source>
</evidence>
<feature type="domain" description="Metallo-beta-lactamase" evidence="5">
    <location>
        <begin position="63"/>
        <end position="277"/>
    </location>
</feature>